<evidence type="ECO:0000313" key="6">
    <source>
        <dbReference type="Proteomes" id="UP000240728"/>
    </source>
</evidence>
<proteinExistence type="predicted"/>
<dbReference type="Proteomes" id="UP000240728">
    <property type="component" value="Unassembled WGS sequence"/>
</dbReference>
<reference evidence="5 6" key="1">
    <citation type="submission" date="2018-01" db="EMBL/GenBank/DDBJ databases">
        <title>Whole genome sequencing of Histamine producing bacteria.</title>
        <authorList>
            <person name="Butler K."/>
        </authorList>
    </citation>
    <scope>NUCLEOTIDE SEQUENCE [LARGE SCALE GENOMIC DNA]</scope>
    <source>
        <strain evidence="5 6">A1-4</strain>
    </source>
</reference>
<dbReference type="PANTHER" id="PTHR44846:SF7">
    <property type="entry name" value="TRANSCRIPTIONAL REGULATOR OF 2-AMINOETHYLPHOSPHONATE DEGRADATION OPERONS-RELATED"/>
    <property type="match status" value="1"/>
</dbReference>
<dbReference type="Gene3D" id="1.10.10.10">
    <property type="entry name" value="Winged helix-like DNA-binding domain superfamily/Winged helix DNA-binding domain"/>
    <property type="match status" value="1"/>
</dbReference>
<comment type="caution">
    <text evidence="5">The sequence shown here is derived from an EMBL/GenBank/DDBJ whole genome shotgun (WGS) entry which is preliminary data.</text>
</comment>
<evidence type="ECO:0000256" key="2">
    <source>
        <dbReference type="ARBA" id="ARBA00023125"/>
    </source>
</evidence>
<dbReference type="InterPro" id="IPR017722">
    <property type="entry name" value="Tscrpt_reg_PhnR"/>
</dbReference>
<dbReference type="SMART" id="SM00866">
    <property type="entry name" value="UTRA"/>
    <property type="match status" value="1"/>
</dbReference>
<dbReference type="InterPro" id="IPR036390">
    <property type="entry name" value="WH_DNA-bd_sf"/>
</dbReference>
<dbReference type="CDD" id="cd07377">
    <property type="entry name" value="WHTH_GntR"/>
    <property type="match status" value="1"/>
</dbReference>
<protein>
    <submittedName>
        <fullName evidence="5">Phosphonate utilization transcriptional regulator PhnR</fullName>
    </submittedName>
</protein>
<name>A0AAX0YXK5_9GAMM</name>
<evidence type="ECO:0000259" key="4">
    <source>
        <dbReference type="PROSITE" id="PS50949"/>
    </source>
</evidence>
<dbReference type="PRINTS" id="PR00035">
    <property type="entry name" value="HTHGNTR"/>
</dbReference>
<dbReference type="InterPro" id="IPR011663">
    <property type="entry name" value="UTRA"/>
</dbReference>
<gene>
    <name evidence="5" type="primary">phnR</name>
    <name evidence="5" type="ORF">C0W53_08855</name>
</gene>
<keyword evidence="1" id="KW-0805">Transcription regulation</keyword>
<dbReference type="SUPFAM" id="SSF46785">
    <property type="entry name" value="Winged helix' DNA-binding domain"/>
    <property type="match status" value="1"/>
</dbReference>
<sequence>MQYLKIKDAINQQINTGILQIGHKLPAERKLAESFNTTRITLREALALLESEGKIYREDRRGWFVSPPALIYDPNYTTEFAAMAIAQDRKPHSVLLSAQLIHANQHIATLLNITTNDSVYRIERLRSLDSRPVVVVTNYILPEFFPDLLKHDITHSLTVTYREHYQRIYTKTRFRISTTSLNGNTASALRATAGSPAMFVERLNYDQHDNLIDCDLEYWRHDAIRIESLATLSSACLHKTTQKKMS</sequence>
<organism evidence="5 6">
    <name type="scientific">Photobacterium kishitanii</name>
    <dbReference type="NCBI Taxonomy" id="318456"/>
    <lineage>
        <taxon>Bacteria</taxon>
        <taxon>Pseudomonadati</taxon>
        <taxon>Pseudomonadota</taxon>
        <taxon>Gammaproteobacteria</taxon>
        <taxon>Vibrionales</taxon>
        <taxon>Vibrionaceae</taxon>
        <taxon>Photobacterium</taxon>
    </lineage>
</organism>
<dbReference type="GO" id="GO:0003700">
    <property type="term" value="F:DNA-binding transcription factor activity"/>
    <property type="evidence" value="ECO:0007669"/>
    <property type="project" value="InterPro"/>
</dbReference>
<dbReference type="AlphaFoldDB" id="A0AAX0YXK5"/>
<keyword evidence="2" id="KW-0238">DNA-binding</keyword>
<dbReference type="Gene3D" id="3.40.1410.10">
    <property type="entry name" value="Chorismate lyase-like"/>
    <property type="match status" value="1"/>
</dbReference>
<dbReference type="PROSITE" id="PS50949">
    <property type="entry name" value="HTH_GNTR"/>
    <property type="match status" value="1"/>
</dbReference>
<evidence type="ECO:0000313" key="5">
    <source>
        <dbReference type="EMBL" id="PSX45326.1"/>
    </source>
</evidence>
<dbReference type="NCBIfam" id="TIGR03337">
    <property type="entry name" value="phnR"/>
    <property type="match status" value="1"/>
</dbReference>
<dbReference type="InterPro" id="IPR050679">
    <property type="entry name" value="Bact_HTH_transcr_reg"/>
</dbReference>
<dbReference type="PANTHER" id="PTHR44846">
    <property type="entry name" value="MANNOSYL-D-GLYCERATE TRANSPORT/METABOLISM SYSTEM REPRESSOR MNGR-RELATED"/>
    <property type="match status" value="1"/>
</dbReference>
<dbReference type="SMART" id="SM00345">
    <property type="entry name" value="HTH_GNTR"/>
    <property type="match status" value="1"/>
</dbReference>
<dbReference type="RefSeq" id="WP_045072038.1">
    <property type="nucleotide sequence ID" value="NZ_JZTD01000003.1"/>
</dbReference>
<keyword evidence="6" id="KW-1185">Reference proteome</keyword>
<dbReference type="InterPro" id="IPR000524">
    <property type="entry name" value="Tscrpt_reg_HTH_GntR"/>
</dbReference>
<dbReference type="Pfam" id="PF07702">
    <property type="entry name" value="UTRA"/>
    <property type="match status" value="1"/>
</dbReference>
<dbReference type="SUPFAM" id="SSF64288">
    <property type="entry name" value="Chorismate lyase-like"/>
    <property type="match status" value="1"/>
</dbReference>
<accession>A0AAX0YXK5</accession>
<keyword evidence="3" id="KW-0804">Transcription</keyword>
<dbReference type="GO" id="GO:0003677">
    <property type="term" value="F:DNA binding"/>
    <property type="evidence" value="ECO:0007669"/>
    <property type="project" value="UniProtKB-KW"/>
</dbReference>
<dbReference type="GO" id="GO:0045892">
    <property type="term" value="P:negative regulation of DNA-templated transcription"/>
    <property type="evidence" value="ECO:0007669"/>
    <property type="project" value="TreeGrafter"/>
</dbReference>
<evidence type="ECO:0000256" key="3">
    <source>
        <dbReference type="ARBA" id="ARBA00023163"/>
    </source>
</evidence>
<dbReference type="EMBL" id="PYOZ01000004">
    <property type="protein sequence ID" value="PSX45326.1"/>
    <property type="molecule type" value="Genomic_DNA"/>
</dbReference>
<dbReference type="Pfam" id="PF00392">
    <property type="entry name" value="GntR"/>
    <property type="match status" value="1"/>
</dbReference>
<dbReference type="InterPro" id="IPR028978">
    <property type="entry name" value="Chorismate_lyase_/UTRA_dom_sf"/>
</dbReference>
<feature type="domain" description="HTH gntR-type" evidence="4">
    <location>
        <begin position="1"/>
        <end position="68"/>
    </location>
</feature>
<dbReference type="InterPro" id="IPR036388">
    <property type="entry name" value="WH-like_DNA-bd_sf"/>
</dbReference>
<evidence type="ECO:0000256" key="1">
    <source>
        <dbReference type="ARBA" id="ARBA00023015"/>
    </source>
</evidence>
<dbReference type="FunFam" id="1.10.10.10:FF:000287">
    <property type="entry name" value="Phosphonate utilization transcriptional regulator PhnR"/>
    <property type="match status" value="1"/>
</dbReference>